<evidence type="ECO:0000256" key="8">
    <source>
        <dbReference type="ARBA" id="ARBA00022958"/>
    </source>
</evidence>
<dbReference type="SUPFAM" id="SSF54631">
    <property type="entry name" value="CBS-domain pair"/>
    <property type="match status" value="1"/>
</dbReference>
<evidence type="ECO:0000256" key="9">
    <source>
        <dbReference type="ARBA" id="ARBA00023002"/>
    </source>
</evidence>
<dbReference type="GO" id="GO:0046872">
    <property type="term" value="F:metal ion binding"/>
    <property type="evidence" value="ECO:0007669"/>
    <property type="project" value="UniProtKB-KW"/>
</dbReference>
<comment type="similarity">
    <text evidence="2">Belongs to the IMPDH/GMPR family.</text>
</comment>
<dbReference type="InterPro" id="IPR015875">
    <property type="entry name" value="IMP_DH/GMP_Rdtase_CS"/>
</dbReference>
<protein>
    <recommendedName>
        <fullName evidence="13">CBS domain-containing protein</fullName>
    </recommendedName>
</protein>
<keyword evidence="9" id="KW-0560">Oxidoreductase</keyword>
<comment type="subunit">
    <text evidence="3">Homotetramer.</text>
</comment>
<dbReference type="GO" id="GO:0003938">
    <property type="term" value="F:IMP dehydrogenase activity"/>
    <property type="evidence" value="ECO:0007669"/>
    <property type="project" value="UniProtKB-EC"/>
</dbReference>
<evidence type="ECO:0000256" key="7">
    <source>
        <dbReference type="ARBA" id="ARBA00022755"/>
    </source>
</evidence>
<dbReference type="InterPro" id="IPR005990">
    <property type="entry name" value="IMP_DH"/>
</dbReference>
<dbReference type="PANTHER" id="PTHR11911:SF111">
    <property type="entry name" value="INOSINE-5'-MONOPHOSPHATE DEHYDROGENASE"/>
    <property type="match status" value="1"/>
</dbReference>
<dbReference type="SMART" id="SM00116">
    <property type="entry name" value="CBS"/>
    <property type="match status" value="2"/>
</dbReference>
<dbReference type="PROSITE" id="PS00487">
    <property type="entry name" value="IMP_DH_GMP_RED"/>
    <property type="match status" value="1"/>
</dbReference>
<dbReference type="GO" id="GO:0006183">
    <property type="term" value="P:GTP biosynthetic process"/>
    <property type="evidence" value="ECO:0007669"/>
    <property type="project" value="TreeGrafter"/>
</dbReference>
<evidence type="ECO:0000256" key="1">
    <source>
        <dbReference type="ARBA" id="ARBA00001958"/>
    </source>
</evidence>
<evidence type="ECO:0000256" key="3">
    <source>
        <dbReference type="ARBA" id="ARBA00011881"/>
    </source>
</evidence>
<reference evidence="14" key="1">
    <citation type="submission" date="2018-05" db="EMBL/GenBank/DDBJ databases">
        <authorList>
            <person name="Lanie J.A."/>
            <person name="Ng W.-L."/>
            <person name="Kazmierczak K.M."/>
            <person name="Andrzejewski T.M."/>
            <person name="Davidsen T.M."/>
            <person name="Wayne K.J."/>
            <person name="Tettelin H."/>
            <person name="Glass J.I."/>
            <person name="Rusch D."/>
            <person name="Podicherti R."/>
            <person name="Tsui H.-C.T."/>
            <person name="Winkler M.E."/>
        </authorList>
    </citation>
    <scope>NUCLEOTIDE SEQUENCE</scope>
</reference>
<evidence type="ECO:0000256" key="4">
    <source>
        <dbReference type="ARBA" id="ARBA00022723"/>
    </source>
</evidence>
<organism evidence="14">
    <name type="scientific">marine metagenome</name>
    <dbReference type="NCBI Taxonomy" id="408172"/>
    <lineage>
        <taxon>unclassified sequences</taxon>
        <taxon>metagenomes</taxon>
        <taxon>ecological metagenomes</taxon>
    </lineage>
</organism>
<dbReference type="EMBL" id="UINC01019375">
    <property type="protein sequence ID" value="SVA82007.1"/>
    <property type="molecule type" value="Genomic_DNA"/>
</dbReference>
<dbReference type="CDD" id="cd04601">
    <property type="entry name" value="CBS_pair_IMPDH"/>
    <property type="match status" value="1"/>
</dbReference>
<dbReference type="PROSITE" id="PS51371">
    <property type="entry name" value="CBS"/>
    <property type="match status" value="2"/>
</dbReference>
<dbReference type="Gene3D" id="3.20.20.70">
    <property type="entry name" value="Aldolase class I"/>
    <property type="match status" value="1"/>
</dbReference>
<name>A0A381YZV7_9ZZZZ</name>
<dbReference type="InterPro" id="IPR046342">
    <property type="entry name" value="CBS_dom_sf"/>
</dbReference>
<dbReference type="SMART" id="SM01240">
    <property type="entry name" value="IMPDH"/>
    <property type="match status" value="1"/>
</dbReference>
<keyword evidence="7" id="KW-0658">Purine biosynthesis</keyword>
<gene>
    <name evidence="14" type="ORF">METZ01_LOCUS134861</name>
</gene>
<keyword evidence="10" id="KW-0520">NAD</keyword>
<evidence type="ECO:0000256" key="5">
    <source>
        <dbReference type="ARBA" id="ARBA00022737"/>
    </source>
</evidence>
<evidence type="ECO:0000256" key="2">
    <source>
        <dbReference type="ARBA" id="ARBA00005502"/>
    </source>
</evidence>
<dbReference type="AlphaFoldDB" id="A0A381YZV7"/>
<dbReference type="InterPro" id="IPR001093">
    <property type="entry name" value="IMP_DH_GMPRt"/>
</dbReference>
<dbReference type="Pfam" id="PF00478">
    <property type="entry name" value="IMPDH"/>
    <property type="match status" value="1"/>
</dbReference>
<dbReference type="NCBIfam" id="TIGR01302">
    <property type="entry name" value="IMP_dehydrog"/>
    <property type="match status" value="1"/>
</dbReference>
<accession>A0A381YZV7</accession>
<keyword evidence="5" id="KW-0677">Repeat</keyword>
<feature type="domain" description="CBS" evidence="13">
    <location>
        <begin position="114"/>
        <end position="169"/>
    </location>
</feature>
<keyword evidence="6" id="KW-0332">GMP biosynthesis</keyword>
<sequence>MGSRATIVVLHFIQFFLKLMIDPQKIPTYLTFDDVLLLPAYSKVLPANVDLSTRLTRKIKLKCPLIGAPMDTVTETNLAIALAQEGGIGIIHRNLTSERQRKMVDKVKRSVSAMIPDPITMEPEQKISEALQVMKKYNITGIPITQKKKLVGILTNRDLRFETNLNKKIKSLMTCEDLVTIPEGTPLLKSKEILHDNRIEKLLVVDKKGNLKGLITIKDIEKAGRFPNAAKDSKGRLLVGAALGVTQNPEQHIEDLVRVGLDVLVIDSAHGHSEKVLSTIREIKKSFPKLQVIGGNVATADGTAALIKAGVDAVKVGIGPGSICTTRVVSGVGVPQISAVAECVKVAEKKNIPVISDGGIKLSGDVTKAIAAGASTVMIGSLFAGTEESPGEKILYQGRSYKEYRGMGSIGAMSQGSSGRYFQELELSKSKLVPEGVEARIPYRGALSFTVHQLLGGLRAGMGYCGAASIEELRKNTSFIKITSSGLRESHVHDVIVTKEAPNYHID</sequence>
<proteinExistence type="inferred from homology"/>
<dbReference type="Pfam" id="PF00571">
    <property type="entry name" value="CBS"/>
    <property type="match status" value="2"/>
</dbReference>
<dbReference type="SUPFAM" id="SSF51412">
    <property type="entry name" value="Inosine monophosphate dehydrogenase (IMPDH)"/>
    <property type="match status" value="1"/>
</dbReference>
<evidence type="ECO:0000256" key="11">
    <source>
        <dbReference type="ARBA" id="ARBA00023122"/>
    </source>
</evidence>
<dbReference type="PANTHER" id="PTHR11911">
    <property type="entry name" value="INOSINE-5-MONOPHOSPHATE DEHYDROGENASE RELATED"/>
    <property type="match status" value="1"/>
</dbReference>
<evidence type="ECO:0000256" key="12">
    <source>
        <dbReference type="ARBA" id="ARBA00048028"/>
    </source>
</evidence>
<keyword evidence="4" id="KW-0479">Metal-binding</keyword>
<dbReference type="HAMAP" id="MF_01964">
    <property type="entry name" value="IMPDH"/>
    <property type="match status" value="1"/>
</dbReference>
<keyword evidence="11" id="KW-0129">CBS domain</keyword>
<keyword evidence="8" id="KW-0630">Potassium</keyword>
<evidence type="ECO:0000313" key="14">
    <source>
        <dbReference type="EMBL" id="SVA82007.1"/>
    </source>
</evidence>
<dbReference type="InterPro" id="IPR000644">
    <property type="entry name" value="CBS_dom"/>
</dbReference>
<dbReference type="PIRSF" id="PIRSF000130">
    <property type="entry name" value="IMPDH"/>
    <property type="match status" value="1"/>
</dbReference>
<comment type="catalytic activity">
    <reaction evidence="12">
        <text>IMP + NAD(+) + H2O = XMP + NADH + H(+)</text>
        <dbReference type="Rhea" id="RHEA:11708"/>
        <dbReference type="ChEBI" id="CHEBI:15377"/>
        <dbReference type="ChEBI" id="CHEBI:15378"/>
        <dbReference type="ChEBI" id="CHEBI:57464"/>
        <dbReference type="ChEBI" id="CHEBI:57540"/>
        <dbReference type="ChEBI" id="CHEBI:57945"/>
        <dbReference type="ChEBI" id="CHEBI:58053"/>
        <dbReference type="EC" id="1.1.1.205"/>
    </reaction>
</comment>
<dbReference type="InterPro" id="IPR013785">
    <property type="entry name" value="Aldolase_TIM"/>
</dbReference>
<dbReference type="FunFam" id="3.20.20.70:FF:000003">
    <property type="entry name" value="GMP reductase"/>
    <property type="match status" value="1"/>
</dbReference>
<comment type="cofactor">
    <cofactor evidence="1">
        <name>K(+)</name>
        <dbReference type="ChEBI" id="CHEBI:29103"/>
    </cofactor>
</comment>
<evidence type="ECO:0000259" key="13">
    <source>
        <dbReference type="PROSITE" id="PS51371"/>
    </source>
</evidence>
<dbReference type="GO" id="GO:0006177">
    <property type="term" value="P:GMP biosynthetic process"/>
    <property type="evidence" value="ECO:0007669"/>
    <property type="project" value="UniProtKB-KW"/>
</dbReference>
<dbReference type="CDD" id="cd00381">
    <property type="entry name" value="IMPDH"/>
    <property type="match status" value="1"/>
</dbReference>
<feature type="domain" description="CBS" evidence="13">
    <location>
        <begin position="173"/>
        <end position="233"/>
    </location>
</feature>
<evidence type="ECO:0000256" key="6">
    <source>
        <dbReference type="ARBA" id="ARBA00022749"/>
    </source>
</evidence>
<evidence type="ECO:0000256" key="10">
    <source>
        <dbReference type="ARBA" id="ARBA00023027"/>
    </source>
</evidence>